<dbReference type="PANTHER" id="PTHR33406">
    <property type="entry name" value="MEMBRANE PROTEIN MJ1562-RELATED"/>
    <property type="match status" value="1"/>
</dbReference>
<comment type="similarity">
    <text evidence="2">Belongs to the resistance-nodulation-cell division (RND) (TC 2.A.6) family. MmpL subfamily.</text>
</comment>
<feature type="transmembrane region" description="Helical" evidence="8">
    <location>
        <begin position="234"/>
        <end position="256"/>
    </location>
</feature>
<dbReference type="PANTHER" id="PTHR33406:SF11">
    <property type="entry name" value="MEMBRANE PROTEIN SCO6666-RELATED"/>
    <property type="match status" value="1"/>
</dbReference>
<dbReference type="Pfam" id="PF03176">
    <property type="entry name" value="MMPL"/>
    <property type="match status" value="2"/>
</dbReference>
<accession>A0ABX8CWQ9</accession>
<keyword evidence="6 8" id="KW-0472">Membrane</keyword>
<evidence type="ECO:0000256" key="4">
    <source>
        <dbReference type="ARBA" id="ARBA00022692"/>
    </source>
</evidence>
<organism evidence="10 11">
    <name type="scientific">Nocardia tengchongensis</name>
    <dbReference type="NCBI Taxonomy" id="2055889"/>
    <lineage>
        <taxon>Bacteria</taxon>
        <taxon>Bacillati</taxon>
        <taxon>Actinomycetota</taxon>
        <taxon>Actinomycetes</taxon>
        <taxon>Mycobacteriales</taxon>
        <taxon>Nocardiaceae</taxon>
        <taxon>Nocardia</taxon>
    </lineage>
</organism>
<evidence type="ECO:0000256" key="7">
    <source>
        <dbReference type="SAM" id="MobiDB-lite"/>
    </source>
</evidence>
<dbReference type="SUPFAM" id="SSF82866">
    <property type="entry name" value="Multidrug efflux transporter AcrB transmembrane domain"/>
    <property type="match status" value="2"/>
</dbReference>
<evidence type="ECO:0000313" key="11">
    <source>
        <dbReference type="Proteomes" id="UP000683310"/>
    </source>
</evidence>
<feature type="transmembrane region" description="Helical" evidence="8">
    <location>
        <begin position="543"/>
        <end position="565"/>
    </location>
</feature>
<gene>
    <name evidence="10" type="ORF">KHQ06_13605</name>
</gene>
<dbReference type="Proteomes" id="UP000683310">
    <property type="component" value="Chromosome"/>
</dbReference>
<evidence type="ECO:0000256" key="5">
    <source>
        <dbReference type="ARBA" id="ARBA00022989"/>
    </source>
</evidence>
<dbReference type="EMBL" id="CP074371">
    <property type="protein sequence ID" value="QVI23761.1"/>
    <property type="molecule type" value="Genomic_DNA"/>
</dbReference>
<evidence type="ECO:0000259" key="9">
    <source>
        <dbReference type="PROSITE" id="PS50156"/>
    </source>
</evidence>
<feature type="transmembrane region" description="Helical" evidence="8">
    <location>
        <begin position="284"/>
        <end position="305"/>
    </location>
</feature>
<keyword evidence="11" id="KW-1185">Reference proteome</keyword>
<feature type="region of interest" description="Disordered" evidence="7">
    <location>
        <begin position="735"/>
        <end position="758"/>
    </location>
</feature>
<comment type="subcellular location">
    <subcellularLocation>
        <location evidence="1">Cell membrane</location>
        <topology evidence="1">Multi-pass membrane protein</topology>
    </subcellularLocation>
</comment>
<feature type="transmembrane region" description="Helical" evidence="8">
    <location>
        <begin position="311"/>
        <end position="335"/>
    </location>
</feature>
<keyword evidence="4 8" id="KW-0812">Transmembrane</keyword>
<feature type="transmembrane region" description="Helical" evidence="8">
    <location>
        <begin position="660"/>
        <end position="676"/>
    </location>
</feature>
<proteinExistence type="inferred from homology"/>
<evidence type="ECO:0000256" key="1">
    <source>
        <dbReference type="ARBA" id="ARBA00004651"/>
    </source>
</evidence>
<feature type="transmembrane region" description="Helical" evidence="8">
    <location>
        <begin position="570"/>
        <end position="588"/>
    </location>
</feature>
<reference evidence="10 11" key="1">
    <citation type="submission" date="2021-04" db="EMBL/GenBank/DDBJ databases">
        <title>Nocardia tengchongensis.</title>
        <authorList>
            <person name="Zhuang k."/>
            <person name="Ran Y."/>
            <person name="Li W."/>
        </authorList>
    </citation>
    <scope>NUCLEOTIDE SEQUENCE [LARGE SCALE GENOMIC DNA]</scope>
    <source>
        <strain evidence="10 11">CFH S0057</strain>
    </source>
</reference>
<feature type="transmembrane region" description="Helical" evidence="8">
    <location>
        <begin position="378"/>
        <end position="399"/>
    </location>
</feature>
<evidence type="ECO:0000256" key="6">
    <source>
        <dbReference type="ARBA" id="ARBA00023136"/>
    </source>
</evidence>
<feature type="transmembrane region" description="Helical" evidence="8">
    <location>
        <begin position="682"/>
        <end position="705"/>
    </location>
</feature>
<dbReference type="InterPro" id="IPR050545">
    <property type="entry name" value="Mycobact_MmpL"/>
</dbReference>
<evidence type="ECO:0000256" key="3">
    <source>
        <dbReference type="ARBA" id="ARBA00022475"/>
    </source>
</evidence>
<feature type="transmembrane region" description="Helical" evidence="8">
    <location>
        <begin position="608"/>
        <end position="629"/>
    </location>
</feature>
<keyword evidence="5 8" id="KW-1133">Transmembrane helix</keyword>
<feature type="domain" description="SSD" evidence="9">
    <location>
        <begin position="213"/>
        <end position="334"/>
    </location>
</feature>
<dbReference type="InterPro" id="IPR004869">
    <property type="entry name" value="MMPL_dom"/>
</dbReference>
<feature type="transmembrane region" description="Helical" evidence="8">
    <location>
        <begin position="192"/>
        <end position="222"/>
    </location>
</feature>
<name>A0ABX8CWQ9_9NOCA</name>
<feature type="transmembrane region" description="Helical" evidence="8">
    <location>
        <begin position="15"/>
        <end position="34"/>
    </location>
</feature>
<sequence>MLSRVARFATGSPRVVIAVALLIMITCGGFGASVQSHLKFGGFLTTDAESAAAGRFIDDNFPGGNPNLVVLVHADGGVDGDAARAAGRRVLDTLSRHREVVGVQSYWTPVSPAFTASLRSKDSKSALVLGNIPGDETAAQIAGGTIESELNGTDENGVTVHAGGLPVSFSDIYGQTMHDTTRAEAIAIPVSLLVLILVFGSLVAASLPLAIGLFAMAAALGILRTLTLFTDISIYSMNMVSMLGLALAIDYSLLIVSRYREELGHGLETRSAIVRSIRTAGRTVVFSASTVACSLAALAVFPQYFLRSFAYAGVAVVIAAAAGAIVILPALLILLGDRVNSLDLRVLLLRRVGRVVSDPVPPQQSRWYRVVTAVMKRAAPVAIVVTAILLLLGAPFLGVRFGYPDDRTLPAQASARVVGDALRNDFDSRLASGAVIAVPGYQGSQPDIGAYAAGLSRTPGVAAVASSAGIYVNGSQAFVAPPGMAGPAGTFLSVRTNVDAYSSAGEDQLAALRAVPPPAPVRFGGNTAVNRDAMTAMGDRLPLAGTFIVLTSLLLLFLFTGSVLLPVKALLLNMLSLTATFGAMVWIFQDGHLAGVLGFTPTGSLNPAMPILMFCLAFGMSMDYEVFLLSRIREEWLASDRTPAANTHAVAMGIARTGRIYTSAAGLMALVIGATATSKVSFMILFGIGLSLAVIIDAVVIRTALGPALMRLMSTFNWWAPRPLARLHRQFGLDEAPGSDSGTPVVAPGGIVATPATS</sequence>
<evidence type="ECO:0000256" key="8">
    <source>
        <dbReference type="SAM" id="Phobius"/>
    </source>
</evidence>
<dbReference type="Gene3D" id="1.20.1640.10">
    <property type="entry name" value="Multidrug efflux transporter AcrB transmembrane domain"/>
    <property type="match status" value="2"/>
</dbReference>
<evidence type="ECO:0000256" key="2">
    <source>
        <dbReference type="ARBA" id="ARBA00010157"/>
    </source>
</evidence>
<protein>
    <submittedName>
        <fullName evidence="10">MMPL family transporter</fullName>
    </submittedName>
</protein>
<keyword evidence="3" id="KW-1003">Cell membrane</keyword>
<evidence type="ECO:0000313" key="10">
    <source>
        <dbReference type="EMBL" id="QVI23761.1"/>
    </source>
</evidence>
<dbReference type="InterPro" id="IPR000731">
    <property type="entry name" value="SSD"/>
</dbReference>
<dbReference type="PROSITE" id="PS50156">
    <property type="entry name" value="SSD"/>
    <property type="match status" value="1"/>
</dbReference>